<reference evidence="5" key="1">
    <citation type="submission" date="2018-05" db="EMBL/GenBank/DDBJ databases">
        <authorList>
            <person name="Lanie J.A."/>
            <person name="Ng W.-L."/>
            <person name="Kazmierczak K.M."/>
            <person name="Andrzejewski T.M."/>
            <person name="Davidsen T.M."/>
            <person name="Wayne K.J."/>
            <person name="Tettelin H."/>
            <person name="Glass J.I."/>
            <person name="Rusch D."/>
            <person name="Podicherti R."/>
            <person name="Tsui H.-C.T."/>
            <person name="Winkler M.E."/>
        </authorList>
    </citation>
    <scope>NUCLEOTIDE SEQUENCE</scope>
</reference>
<evidence type="ECO:0000313" key="5">
    <source>
        <dbReference type="EMBL" id="SVA12862.1"/>
    </source>
</evidence>
<dbReference type="AlphaFoldDB" id="A0A381T9K3"/>
<dbReference type="CDD" id="cd02440">
    <property type="entry name" value="AdoMet_MTases"/>
    <property type="match status" value="1"/>
</dbReference>
<sequence length="271" mass="30971">MSLPSIRRPQSVSAAREGWHGWDDYAQFYDWESAQTVQRRDVGFWQRLAARIGGPVIELGCGTGRVSLPVARTVEMVVGVDRSSEMLDRARSRLRRSRYGPRVKLVRGDIRALPVLDSGPFRLAMAPYGILQSLLRDRDLRETLCSVAGVLQRGGTFGIDLVPELPTWGEYQRRVSLRARRGSRGGQLTLIESVRQDRDRGITTFDQEFVERKGARRSSHQFSIAFRTLSIRKMRNRLERAGFDIEAVLGDYRGRAWDSRAQAWIILARRR</sequence>
<evidence type="ECO:0000256" key="3">
    <source>
        <dbReference type="ARBA" id="ARBA00022691"/>
    </source>
</evidence>
<dbReference type="PANTHER" id="PTHR43464:SF19">
    <property type="entry name" value="UBIQUINONE BIOSYNTHESIS O-METHYLTRANSFERASE, MITOCHONDRIAL"/>
    <property type="match status" value="1"/>
</dbReference>
<keyword evidence="3" id="KW-0949">S-adenosyl-L-methionine</keyword>
<keyword evidence="1" id="KW-0489">Methyltransferase</keyword>
<feature type="domain" description="Methyltransferase" evidence="4">
    <location>
        <begin position="56"/>
        <end position="155"/>
    </location>
</feature>
<evidence type="ECO:0000256" key="1">
    <source>
        <dbReference type="ARBA" id="ARBA00022603"/>
    </source>
</evidence>
<organism evidence="5">
    <name type="scientific">marine metagenome</name>
    <dbReference type="NCBI Taxonomy" id="408172"/>
    <lineage>
        <taxon>unclassified sequences</taxon>
        <taxon>metagenomes</taxon>
        <taxon>ecological metagenomes</taxon>
    </lineage>
</organism>
<evidence type="ECO:0000259" key="4">
    <source>
        <dbReference type="Pfam" id="PF13649"/>
    </source>
</evidence>
<dbReference type="PANTHER" id="PTHR43464">
    <property type="entry name" value="METHYLTRANSFERASE"/>
    <property type="match status" value="1"/>
</dbReference>
<proteinExistence type="predicted"/>
<dbReference type="EMBL" id="UINC01004238">
    <property type="protein sequence ID" value="SVA12862.1"/>
    <property type="molecule type" value="Genomic_DNA"/>
</dbReference>
<dbReference type="GO" id="GO:0008168">
    <property type="term" value="F:methyltransferase activity"/>
    <property type="evidence" value="ECO:0007669"/>
    <property type="project" value="UniProtKB-KW"/>
</dbReference>
<accession>A0A381T9K3</accession>
<dbReference type="InterPro" id="IPR041698">
    <property type="entry name" value="Methyltransf_25"/>
</dbReference>
<dbReference type="InterPro" id="IPR029063">
    <property type="entry name" value="SAM-dependent_MTases_sf"/>
</dbReference>
<dbReference type="SUPFAM" id="SSF53335">
    <property type="entry name" value="S-adenosyl-L-methionine-dependent methyltransferases"/>
    <property type="match status" value="1"/>
</dbReference>
<protein>
    <recommendedName>
        <fullName evidence="4">Methyltransferase domain-containing protein</fullName>
    </recommendedName>
</protein>
<evidence type="ECO:0000256" key="2">
    <source>
        <dbReference type="ARBA" id="ARBA00022679"/>
    </source>
</evidence>
<dbReference type="Gene3D" id="3.40.50.150">
    <property type="entry name" value="Vaccinia Virus protein VP39"/>
    <property type="match status" value="1"/>
</dbReference>
<dbReference type="Pfam" id="PF13649">
    <property type="entry name" value="Methyltransf_25"/>
    <property type="match status" value="1"/>
</dbReference>
<dbReference type="GO" id="GO:0032259">
    <property type="term" value="P:methylation"/>
    <property type="evidence" value="ECO:0007669"/>
    <property type="project" value="UniProtKB-KW"/>
</dbReference>
<keyword evidence="2" id="KW-0808">Transferase</keyword>
<gene>
    <name evidence="5" type="ORF">METZ01_LOCUS65716</name>
</gene>
<name>A0A381T9K3_9ZZZZ</name>